<evidence type="ECO:0000256" key="2">
    <source>
        <dbReference type="ARBA" id="ARBA00022475"/>
    </source>
</evidence>
<dbReference type="Pfam" id="PF01618">
    <property type="entry name" value="MotA_ExbB"/>
    <property type="match status" value="1"/>
</dbReference>
<keyword evidence="3 8" id="KW-0812">Transmembrane</keyword>
<keyword evidence="5 8" id="KW-0472">Membrane</keyword>
<feature type="transmembrane region" description="Helical" evidence="8">
    <location>
        <begin position="184"/>
        <end position="211"/>
    </location>
</feature>
<evidence type="ECO:0000256" key="7">
    <source>
        <dbReference type="SAM" id="MobiDB-lite"/>
    </source>
</evidence>
<feature type="domain" description="MotA/TolQ/ExbB proton channel" evidence="9">
    <location>
        <begin position="157"/>
        <end position="262"/>
    </location>
</feature>
<gene>
    <name evidence="10" type="ORF">NB063_14745</name>
</gene>
<keyword evidence="11" id="KW-1185">Reference proteome</keyword>
<comment type="caution">
    <text evidence="10">The sequence shown here is derived from an EMBL/GenBank/DDBJ whole genome shotgun (WGS) entry which is preliminary data.</text>
</comment>
<dbReference type="RefSeq" id="WP_250929498.1">
    <property type="nucleotide sequence ID" value="NZ_JAMQBK010000039.1"/>
</dbReference>
<dbReference type="PANTHER" id="PTHR30625:SF11">
    <property type="entry name" value="MOTA_TOLQ_EXBB PROTON CHANNEL DOMAIN-CONTAINING PROTEIN"/>
    <property type="match status" value="1"/>
</dbReference>
<evidence type="ECO:0000313" key="11">
    <source>
        <dbReference type="Proteomes" id="UP001202961"/>
    </source>
</evidence>
<feature type="compositionally biased region" description="Low complexity" evidence="7">
    <location>
        <begin position="296"/>
        <end position="314"/>
    </location>
</feature>
<evidence type="ECO:0000313" key="10">
    <source>
        <dbReference type="EMBL" id="MCM2371865.1"/>
    </source>
</evidence>
<reference evidence="10 11" key="1">
    <citation type="journal article" date="2022" name="Syst. Appl. Microbiol.">
        <title>Rhodopirellula aestuarii sp. nov., a novel member of the genus Rhodopirellula isolated from brackish sediments collected in the Tagus River estuary, Portugal.</title>
        <authorList>
            <person name="Vitorino I.R."/>
            <person name="Klimek D."/>
            <person name="Calusinska M."/>
            <person name="Lobo-da-Cunha A."/>
            <person name="Vasconcelos V."/>
            <person name="Lage O.M."/>
        </authorList>
    </citation>
    <scope>NUCLEOTIDE SEQUENCE [LARGE SCALE GENOMIC DNA]</scope>
    <source>
        <strain evidence="10 11">ICT_H3.1</strain>
    </source>
</reference>
<keyword evidence="6" id="KW-0813">Transport</keyword>
<evidence type="ECO:0000256" key="1">
    <source>
        <dbReference type="ARBA" id="ARBA00004651"/>
    </source>
</evidence>
<keyword evidence="4 8" id="KW-1133">Transmembrane helix</keyword>
<evidence type="ECO:0000256" key="5">
    <source>
        <dbReference type="ARBA" id="ARBA00023136"/>
    </source>
</evidence>
<accession>A0ABT0U4U0</accession>
<feature type="transmembrane region" description="Helical" evidence="8">
    <location>
        <begin position="38"/>
        <end position="60"/>
    </location>
</feature>
<dbReference type="InterPro" id="IPR050790">
    <property type="entry name" value="ExbB/TolQ_transport"/>
</dbReference>
<dbReference type="EMBL" id="JAMQBK010000039">
    <property type="protein sequence ID" value="MCM2371865.1"/>
    <property type="molecule type" value="Genomic_DNA"/>
</dbReference>
<feature type="transmembrane region" description="Helical" evidence="8">
    <location>
        <begin position="72"/>
        <end position="90"/>
    </location>
</feature>
<keyword evidence="6" id="KW-0653">Protein transport</keyword>
<proteinExistence type="inferred from homology"/>
<comment type="similarity">
    <text evidence="6">Belongs to the exbB/tolQ family.</text>
</comment>
<evidence type="ECO:0000256" key="8">
    <source>
        <dbReference type="SAM" id="Phobius"/>
    </source>
</evidence>
<protein>
    <submittedName>
        <fullName evidence="10">MotA/TolQ/ExbB proton channel family protein</fullName>
    </submittedName>
</protein>
<dbReference type="Proteomes" id="UP001202961">
    <property type="component" value="Unassembled WGS sequence"/>
</dbReference>
<evidence type="ECO:0000256" key="3">
    <source>
        <dbReference type="ARBA" id="ARBA00022692"/>
    </source>
</evidence>
<sequence>MQASNPWPHSPERLSVRQGDPEAMFGLSPAAGTSVRTAFCGLIALILTAIFFGILSSLPASPFRSMMLDRGPTQYAAVLLGFWAAVILIFKRMKLSVQRRALARPVVPENQRFVLTRQTAPDVLTTIHAIADFPDQFLVFRRILIALSSLKNLGRIGDVDEVLQSMADRDESASATSFGMLSGFLWAIPVLGFIGTVLGLAGAIGNFSALLTDDSDVAGIIGSLREVTGGLSTAFETTLVALVIALFLQLWITVQKKAEEEFLDQCQDYCLSQIVSRMRADDATQGLQEAPPELSPSPQATIPASASAATSQGR</sequence>
<keyword evidence="2" id="KW-1003">Cell membrane</keyword>
<feature type="region of interest" description="Disordered" evidence="7">
    <location>
        <begin position="282"/>
        <end position="314"/>
    </location>
</feature>
<name>A0ABT0U4U0_9BACT</name>
<evidence type="ECO:0000256" key="4">
    <source>
        <dbReference type="ARBA" id="ARBA00022989"/>
    </source>
</evidence>
<comment type="subcellular location">
    <subcellularLocation>
        <location evidence="1">Cell membrane</location>
        <topology evidence="1">Multi-pass membrane protein</topology>
    </subcellularLocation>
    <subcellularLocation>
        <location evidence="6">Membrane</location>
        <topology evidence="6">Multi-pass membrane protein</topology>
    </subcellularLocation>
</comment>
<feature type="transmembrane region" description="Helical" evidence="8">
    <location>
        <begin position="231"/>
        <end position="252"/>
    </location>
</feature>
<evidence type="ECO:0000259" key="9">
    <source>
        <dbReference type="Pfam" id="PF01618"/>
    </source>
</evidence>
<dbReference type="InterPro" id="IPR002898">
    <property type="entry name" value="MotA_ExbB_proton_chnl"/>
</dbReference>
<evidence type="ECO:0000256" key="6">
    <source>
        <dbReference type="RuleBase" id="RU004057"/>
    </source>
</evidence>
<organism evidence="10 11">
    <name type="scientific">Aporhodopirellula aestuarii</name>
    <dbReference type="NCBI Taxonomy" id="2950107"/>
    <lineage>
        <taxon>Bacteria</taxon>
        <taxon>Pseudomonadati</taxon>
        <taxon>Planctomycetota</taxon>
        <taxon>Planctomycetia</taxon>
        <taxon>Pirellulales</taxon>
        <taxon>Pirellulaceae</taxon>
        <taxon>Aporhodopirellula</taxon>
    </lineage>
</organism>
<dbReference type="PANTHER" id="PTHR30625">
    <property type="entry name" value="PROTEIN TOLQ"/>
    <property type="match status" value="1"/>
</dbReference>